<feature type="region of interest" description="Disordered" evidence="1">
    <location>
        <begin position="44"/>
        <end position="80"/>
    </location>
</feature>
<evidence type="ECO:0000313" key="4">
    <source>
        <dbReference type="Proteomes" id="UP000008867"/>
    </source>
</evidence>
<dbReference type="eggNOG" id="ENOG502R404">
    <property type="taxonomic scope" value="Eukaryota"/>
</dbReference>
<dbReference type="AlphaFoldDB" id="E7A3B5"/>
<proteinExistence type="predicted"/>
<dbReference type="VEuPathDB" id="FungiDB:sr14385"/>
<gene>
    <name evidence="3" type="ORF">sr14385</name>
</gene>
<feature type="compositionally biased region" description="Low complexity" evidence="1">
    <location>
        <begin position="58"/>
        <end position="69"/>
    </location>
</feature>
<dbReference type="HOGENOM" id="CLU_515025_0_0_1"/>
<dbReference type="EMBL" id="FQ311474">
    <property type="protein sequence ID" value="CBQ73794.1"/>
    <property type="molecule type" value="Genomic_DNA"/>
</dbReference>
<feature type="region of interest" description="Disordered" evidence="1">
    <location>
        <begin position="209"/>
        <end position="243"/>
    </location>
</feature>
<evidence type="ECO:0000256" key="1">
    <source>
        <dbReference type="SAM" id="MobiDB-lite"/>
    </source>
</evidence>
<sequence>MKLFNYSVCFAVLIRCAFAPRWSQPSVDSSFFEGLEHLGFGETSDTASFPQAPRVAHTSPSLSSSATSAYRPPGTPLEAPFAPDYPQQQWGNVYPPSRFAPDHAQQRGNVHPSAPVAPSYPQQWPNVQPSIQVPQQWGHFHPSAPANPFDHVPGWNSLYQRNSAPQMSQQYAASTPEHLVPFDPNPVEPWHTVDDRNPDDLMAAVRANKGKNPVLETGGTSRNPWSAASWPPRPEEPPYAGMQPSAQEEVAPHWPPATAHNPSGIPGRDPLTLSGQHFAIKYEPDDGLGKMVDEVKAMLQISYKKPRDQTPRPILPHEVDEFASIMRNYLRRKRVFKELVFDGRRFLVSFLRQSQELELPQLHFSLSVWEINTDGSQTVMRCRGVFSVNYNYWKNVEGAEWANSYVFFSRNDVLMIEKGDARDLRTPEAMELWHGTKRSPTVASDTAIEATSFTYGREASMQPAFKDWLTGNLAKSRWKPESNPEVQLAGEEDLRNFSKSMDWAFARRTNVHSVYFDEQILLITFHRNRQSWHPKLSNYLAIWRHQPGGKGGSMVALGLYPMEKSQFDALVHQAKANELTFRKPKQ</sequence>
<accession>E7A3B5</accession>
<organism evidence="3 4">
    <name type="scientific">Sporisorium reilianum (strain SRZ2)</name>
    <name type="common">Maize head smut fungus</name>
    <dbReference type="NCBI Taxonomy" id="999809"/>
    <lineage>
        <taxon>Eukaryota</taxon>
        <taxon>Fungi</taxon>
        <taxon>Dikarya</taxon>
        <taxon>Basidiomycota</taxon>
        <taxon>Ustilaginomycotina</taxon>
        <taxon>Ustilaginomycetes</taxon>
        <taxon>Ustilaginales</taxon>
        <taxon>Ustilaginaceae</taxon>
        <taxon>Sporisorium</taxon>
    </lineage>
</organism>
<evidence type="ECO:0000256" key="2">
    <source>
        <dbReference type="SAM" id="SignalP"/>
    </source>
</evidence>
<feature type="signal peptide" evidence="2">
    <location>
        <begin position="1"/>
        <end position="19"/>
    </location>
</feature>
<evidence type="ECO:0000313" key="3">
    <source>
        <dbReference type="EMBL" id="CBQ73794.1"/>
    </source>
</evidence>
<feature type="chain" id="PRO_5003215226" evidence="2">
    <location>
        <begin position="20"/>
        <end position="586"/>
    </location>
</feature>
<name>E7A3B5_SPORE</name>
<keyword evidence="4" id="KW-1185">Reference proteome</keyword>
<keyword evidence="2" id="KW-0732">Signal</keyword>
<protein>
    <submittedName>
        <fullName evidence="3">Conserved hypothetical Ustilaginaceae-specific protein</fullName>
    </submittedName>
</protein>
<reference evidence="3 4" key="1">
    <citation type="journal article" date="2010" name="Science">
        <title>Pathogenicity determinants in smut fungi revealed by genome comparison.</title>
        <authorList>
            <person name="Schirawski J."/>
            <person name="Mannhaupt G."/>
            <person name="Muench K."/>
            <person name="Brefort T."/>
            <person name="Schipper K."/>
            <person name="Doehlemann G."/>
            <person name="Di Stasio M."/>
            <person name="Roessel N."/>
            <person name="Mendoza-Mendoza A."/>
            <person name="Pester D."/>
            <person name="Mueller O."/>
            <person name="Winterberg B."/>
            <person name="Meyer E."/>
            <person name="Ghareeb H."/>
            <person name="Wollenberg T."/>
            <person name="Muensterkoetter M."/>
            <person name="Wong P."/>
            <person name="Walter M."/>
            <person name="Stukenbrock E."/>
            <person name="Gueldener U."/>
            <person name="Kahmann R."/>
        </authorList>
    </citation>
    <scope>NUCLEOTIDE SEQUENCE [LARGE SCALE GENOMIC DNA]</scope>
    <source>
        <strain evidence="4">SRZ2</strain>
    </source>
</reference>
<dbReference type="Proteomes" id="UP000008867">
    <property type="component" value="Chromosome 9"/>
</dbReference>
<dbReference type="OrthoDB" id="2556726at2759"/>